<dbReference type="InterPro" id="IPR036634">
    <property type="entry name" value="PRD_sf"/>
</dbReference>
<dbReference type="Proteomes" id="UP001597282">
    <property type="component" value="Unassembled WGS sequence"/>
</dbReference>
<dbReference type="SUPFAM" id="SSF55804">
    <property type="entry name" value="Phoshotransferase/anion transport protein"/>
    <property type="match status" value="1"/>
</dbReference>
<feature type="domain" description="PTS EIIB type-2" evidence="7">
    <location>
        <begin position="424"/>
        <end position="516"/>
    </location>
</feature>
<dbReference type="InterPro" id="IPR016152">
    <property type="entry name" value="PTrfase/Anion_transptr"/>
</dbReference>
<dbReference type="Pfam" id="PF00359">
    <property type="entry name" value="PTS_EIIA_2"/>
    <property type="match status" value="1"/>
</dbReference>
<dbReference type="InterPro" id="IPR036390">
    <property type="entry name" value="WH_DNA-bd_sf"/>
</dbReference>
<organism evidence="9 10">
    <name type="scientific">Kroppenstedtia sanguinis</name>
    <dbReference type="NCBI Taxonomy" id="1380684"/>
    <lineage>
        <taxon>Bacteria</taxon>
        <taxon>Bacillati</taxon>
        <taxon>Bacillota</taxon>
        <taxon>Bacilli</taxon>
        <taxon>Bacillales</taxon>
        <taxon>Thermoactinomycetaceae</taxon>
        <taxon>Kroppenstedtia</taxon>
    </lineage>
</organism>
<dbReference type="CDD" id="cd00211">
    <property type="entry name" value="PTS_IIA_fru"/>
    <property type="match status" value="1"/>
</dbReference>
<dbReference type="Gene3D" id="3.40.930.10">
    <property type="entry name" value="Mannitol-specific EII, Chain A"/>
    <property type="match status" value="1"/>
</dbReference>
<evidence type="ECO:0000313" key="9">
    <source>
        <dbReference type="EMBL" id="MFD1425535.1"/>
    </source>
</evidence>
<dbReference type="InterPro" id="IPR036388">
    <property type="entry name" value="WH-like_DNA-bd_sf"/>
</dbReference>
<protein>
    <submittedName>
        <fullName evidence="9">BglG family transcription antiterminator</fullName>
    </submittedName>
</protein>
<dbReference type="InterPro" id="IPR050661">
    <property type="entry name" value="BglG_antiterminators"/>
</dbReference>
<dbReference type="InterPro" id="IPR013011">
    <property type="entry name" value="PTS_EIIB_2"/>
</dbReference>
<dbReference type="InterPro" id="IPR036095">
    <property type="entry name" value="PTS_EIIB-like_sf"/>
</dbReference>
<keyword evidence="2" id="KW-0677">Repeat</keyword>
<gene>
    <name evidence="9" type="ORF">ACFQ4Y_01130</name>
</gene>
<feature type="domain" description="PRD" evidence="8">
    <location>
        <begin position="203"/>
        <end position="308"/>
    </location>
</feature>
<dbReference type="SUPFAM" id="SSF63520">
    <property type="entry name" value="PTS-regulatory domain, PRD"/>
    <property type="match status" value="2"/>
</dbReference>
<dbReference type="PROSITE" id="PS51099">
    <property type="entry name" value="PTS_EIIB_TYPE_2"/>
    <property type="match status" value="1"/>
</dbReference>
<dbReference type="SUPFAM" id="SSF52794">
    <property type="entry name" value="PTS system IIB component-like"/>
    <property type="match status" value="1"/>
</dbReference>
<reference evidence="10" key="1">
    <citation type="journal article" date="2019" name="Int. J. Syst. Evol. Microbiol.">
        <title>The Global Catalogue of Microorganisms (GCM) 10K type strain sequencing project: providing services to taxonomists for standard genome sequencing and annotation.</title>
        <authorList>
            <consortium name="The Broad Institute Genomics Platform"/>
            <consortium name="The Broad Institute Genome Sequencing Center for Infectious Disease"/>
            <person name="Wu L."/>
            <person name="Ma J."/>
        </authorList>
    </citation>
    <scope>NUCLEOTIDE SEQUENCE [LARGE SCALE GENOMIC DNA]</scope>
    <source>
        <strain evidence="10">S1</strain>
    </source>
</reference>
<comment type="caution">
    <text evidence="9">The sequence shown here is derived from an EMBL/GenBank/DDBJ whole genome shotgun (WGS) entry which is preliminary data.</text>
</comment>
<dbReference type="InterPro" id="IPR002178">
    <property type="entry name" value="PTS_EIIA_type-2_dom"/>
</dbReference>
<keyword evidence="3" id="KW-0805">Transcription regulation</keyword>
<dbReference type="Pfam" id="PF05043">
    <property type="entry name" value="Mga"/>
    <property type="match status" value="1"/>
</dbReference>
<dbReference type="Gene3D" id="3.40.50.2300">
    <property type="match status" value="1"/>
</dbReference>
<dbReference type="CDD" id="cd00133">
    <property type="entry name" value="PTS_IIB"/>
    <property type="match status" value="1"/>
</dbReference>
<evidence type="ECO:0000256" key="2">
    <source>
        <dbReference type="ARBA" id="ARBA00022737"/>
    </source>
</evidence>
<feature type="domain" description="PRD" evidence="8">
    <location>
        <begin position="312"/>
        <end position="419"/>
    </location>
</feature>
<evidence type="ECO:0000256" key="1">
    <source>
        <dbReference type="ARBA" id="ARBA00022679"/>
    </source>
</evidence>
<evidence type="ECO:0000259" key="8">
    <source>
        <dbReference type="PROSITE" id="PS51372"/>
    </source>
</evidence>
<dbReference type="PANTHER" id="PTHR30185:SF18">
    <property type="entry name" value="TRANSCRIPTIONAL REGULATOR MTLR"/>
    <property type="match status" value="1"/>
</dbReference>
<keyword evidence="5" id="KW-0804">Transcription</keyword>
<evidence type="ECO:0000259" key="7">
    <source>
        <dbReference type="PROSITE" id="PS51099"/>
    </source>
</evidence>
<dbReference type="InterPro" id="IPR011608">
    <property type="entry name" value="PRD"/>
</dbReference>
<name>A0ABW4C7A6_9BACL</name>
<dbReference type="PROSITE" id="PS51094">
    <property type="entry name" value="PTS_EIIA_TYPE_2"/>
    <property type="match status" value="1"/>
</dbReference>
<feature type="domain" description="PTS EIIA type-2" evidence="6">
    <location>
        <begin position="574"/>
        <end position="717"/>
    </location>
</feature>
<keyword evidence="10" id="KW-1185">Reference proteome</keyword>
<dbReference type="Gene3D" id="1.10.1790.10">
    <property type="entry name" value="PRD domain"/>
    <property type="match status" value="2"/>
</dbReference>
<evidence type="ECO:0000313" key="10">
    <source>
        <dbReference type="Proteomes" id="UP001597282"/>
    </source>
</evidence>
<dbReference type="PANTHER" id="PTHR30185">
    <property type="entry name" value="CRYPTIC BETA-GLUCOSIDE BGL OPERON ANTITERMINATOR"/>
    <property type="match status" value="1"/>
</dbReference>
<proteinExistence type="predicted"/>
<keyword evidence="1" id="KW-0808">Transferase</keyword>
<evidence type="ECO:0000256" key="3">
    <source>
        <dbReference type="ARBA" id="ARBA00023015"/>
    </source>
</evidence>
<dbReference type="InterPro" id="IPR001034">
    <property type="entry name" value="DeoR_HTH"/>
</dbReference>
<dbReference type="InterPro" id="IPR007737">
    <property type="entry name" value="Mga_HTH"/>
</dbReference>
<dbReference type="Pfam" id="PF08220">
    <property type="entry name" value="HTH_DeoR"/>
    <property type="match status" value="1"/>
</dbReference>
<evidence type="ECO:0000259" key="6">
    <source>
        <dbReference type="PROSITE" id="PS51094"/>
    </source>
</evidence>
<evidence type="ECO:0000256" key="4">
    <source>
        <dbReference type="ARBA" id="ARBA00023159"/>
    </source>
</evidence>
<dbReference type="Pfam" id="PF00874">
    <property type="entry name" value="PRD"/>
    <property type="match status" value="2"/>
</dbReference>
<dbReference type="PROSITE" id="PS51372">
    <property type="entry name" value="PRD_2"/>
    <property type="match status" value="2"/>
</dbReference>
<dbReference type="Gene3D" id="1.10.10.10">
    <property type="entry name" value="Winged helix-like DNA-binding domain superfamily/Winged helix DNA-binding domain"/>
    <property type="match status" value="2"/>
</dbReference>
<evidence type="ECO:0000256" key="5">
    <source>
        <dbReference type="ARBA" id="ARBA00023163"/>
    </source>
</evidence>
<dbReference type="EMBL" id="JBHTNU010000001">
    <property type="protein sequence ID" value="MFD1425535.1"/>
    <property type="molecule type" value="Genomic_DNA"/>
</dbReference>
<dbReference type="SUPFAM" id="SSF46785">
    <property type="entry name" value="Winged helix' DNA-binding domain"/>
    <property type="match status" value="2"/>
</dbReference>
<sequence>MERDRMVYLTERQRSIAAHLLQQTKYITVRRLSERFRVSPRTIRYDLDHLQNWFEEQGLQLERRPRCGLQVIGTPGLKRSLQQKLDLSPARMITLSKNERIRLIAAYLLRHPERTRIDDLVHELGVSRGTIRKDLAHTEEILQEYKIRLIRQPGYGLCLKADEFQWRQAASALLIEHFSDGIHPFHPIPDSPSQVDVHPFYEWLPEAWIQQIEKILREWEDPLLQELSDRAIQRLLVHIGLMISRLQQSRNIRMPKVEMKKLRHRTEYRTAQRISEVIQRKYHIYVPENETGNLALHLLGAKRLQTDHEKIDTDDIVLQFVEQLIEISSETLQIPLQRDRELREGLYIHLKPTLIRLKYGLSIENPMLKEIRTRYPRLYAVAQKAAFWLEKKSGFRVPPGETAYLAMHLGAALQRSQSSYSNSRRILLVCASGVGTSKLLESFLRRELPQIEWLETATAGNVKETVVKHRVDAVVSTLSLSESSTGVPVFNITPVPTREDIQELKERLLLTPRNPPNLNIESLVKLIHRYAEIRDPSGLRQALGEWFLHSDSNPFPPIANISKGRTRYNPMLDQLLKPEHILPQRILRDWKSAVQAGAAPLVKQHLIEESYVEQIERSLIEHGAYMVIAPGIALLHARPEDGVNAVCMSLMTLQEPIPFGHEQNDPVDVVITFAALDNEMHLTALSQLMELLSEESHLNRLRRAESVSEIQHIIQPFISKGGNPL</sequence>
<keyword evidence="4" id="KW-0010">Activator</keyword>
<accession>A0ABW4C7A6</accession>